<dbReference type="Pfam" id="PF11692">
    <property type="entry name" value="DUF3289"/>
    <property type="match status" value="1"/>
</dbReference>
<dbReference type="EMBL" id="AE017042">
    <property type="protein sequence ID" value="AAS63325.1"/>
    <property type="molecule type" value="Genomic_DNA"/>
</dbReference>
<protein>
    <recommendedName>
        <fullName evidence="3">DUF3289 family protein</fullName>
    </recommendedName>
</protein>
<dbReference type="InterPro" id="IPR017483">
    <property type="entry name" value="CHP03034"/>
</dbReference>
<dbReference type="Proteomes" id="UP000001019">
    <property type="component" value="Chromosome"/>
</dbReference>
<gene>
    <name evidence="1" type="ordered locus">YP_3155</name>
</gene>
<evidence type="ECO:0000313" key="2">
    <source>
        <dbReference type="Proteomes" id="UP000001019"/>
    </source>
</evidence>
<evidence type="ECO:0000313" key="1">
    <source>
        <dbReference type="EMBL" id="AAS63325.1"/>
    </source>
</evidence>
<reference evidence="2" key="1">
    <citation type="journal article" date="2004" name="DNA Res.">
        <title>Complete genome sequence of Yersinia pestis strain 91001, an isolate avirulent to humans.</title>
        <authorList>
            <person name="Song Y."/>
            <person name="Tong Z."/>
            <person name="Wang J."/>
            <person name="Wang L."/>
            <person name="Guo Z."/>
            <person name="Han Y."/>
            <person name="Zhang J."/>
            <person name="Pei D."/>
            <person name="Zhou D."/>
            <person name="Qin H."/>
            <person name="Pang X."/>
            <person name="Han Y."/>
            <person name="Zhai J."/>
            <person name="Li M."/>
            <person name="Cui B."/>
            <person name="Qi Z."/>
            <person name="Jin L."/>
            <person name="Dai R."/>
            <person name="Chen F."/>
            <person name="Li S."/>
            <person name="Ye C."/>
            <person name="Du Z."/>
            <person name="Lin W."/>
            <person name="Wang J."/>
            <person name="Yu J."/>
            <person name="Yang H."/>
            <person name="Wang J."/>
            <person name="Huang P."/>
            <person name="Yang R."/>
        </authorList>
    </citation>
    <scope>NUCLEOTIDE SEQUENCE [LARGE SCALE GENOMIC DNA]</scope>
    <source>
        <strain evidence="2">91001 / Biovar Mediaevalis</strain>
    </source>
</reference>
<evidence type="ECO:0008006" key="3">
    <source>
        <dbReference type="Google" id="ProtNLM"/>
    </source>
</evidence>
<name>A0A0H2W815_YERPE</name>
<organism evidence="1 2">
    <name type="scientific">Yersinia pestis</name>
    <dbReference type="NCBI Taxonomy" id="632"/>
    <lineage>
        <taxon>Bacteria</taxon>
        <taxon>Pseudomonadati</taxon>
        <taxon>Pseudomonadota</taxon>
        <taxon>Gammaproteobacteria</taxon>
        <taxon>Enterobacterales</taxon>
        <taxon>Yersiniaceae</taxon>
        <taxon>Yersinia</taxon>
    </lineage>
</organism>
<dbReference type="EnsemblBacteria" id="AAS63325">
    <property type="protein sequence ID" value="AAS63325"/>
    <property type="gene ID" value="YP_3155"/>
</dbReference>
<dbReference type="HOGENOM" id="CLU_055611_0_1_6"/>
<proteinExistence type="predicted"/>
<sequence>MEAVNNIKGIYIMLETTKSTVQALYFPCTVFKTQKRMDDYGADDMRCGDLSATQLKTDFNLHNISSKVNPYTLTLFQQLKPMPYGYAYDKNPESKKITRQECVRILFNEFRHESRSFAFYGPYKHLIEKMIDHMQNGNGTPFRDLSLDAALKEQILSDYTEKNSTRLLLRKVLNENIDWRNKLYPAEKKDDIRKFILDGRLPKFDRFQDNFNGMGITVHDTWATDITIKSLQIDNDRYRAMVHYKIQDHFGLDNNDIKNTKFNRFHFFRIWFVLQRFNQFGFKPFMTNMEATIEITGGRNESKK</sequence>
<dbReference type="KEGG" id="ypm:YP_3155"/>
<accession>A0A0H2W815</accession>
<dbReference type="NCBIfam" id="TIGR03034">
    <property type="entry name" value="YPO3983 family protein"/>
    <property type="match status" value="1"/>
</dbReference>
<dbReference type="AlphaFoldDB" id="A0A0H2W815"/>